<name>A0AAN8W8L7_9MAGN</name>
<evidence type="ECO:0000313" key="2">
    <source>
        <dbReference type="Proteomes" id="UP001370490"/>
    </source>
</evidence>
<protein>
    <submittedName>
        <fullName evidence="1">Uncharacterized protein</fullName>
    </submittedName>
</protein>
<gene>
    <name evidence="1" type="ORF">RJ641_026271</name>
</gene>
<dbReference type="PANTHER" id="PTHR45631:SF186">
    <property type="entry name" value="MALECTIN-LIKE DOMAIN-CONTAINING PROTEIN"/>
    <property type="match status" value="1"/>
</dbReference>
<dbReference type="Proteomes" id="UP001370490">
    <property type="component" value="Unassembled WGS sequence"/>
</dbReference>
<keyword evidence="2" id="KW-1185">Reference proteome</keyword>
<comment type="caution">
    <text evidence="1">The sequence shown here is derived from an EMBL/GenBank/DDBJ whole genome shotgun (WGS) entry which is preliminary data.</text>
</comment>
<reference evidence="1 2" key="1">
    <citation type="submission" date="2023-12" db="EMBL/GenBank/DDBJ databases">
        <title>A high-quality genome assembly for Dillenia turbinata (Dilleniales).</title>
        <authorList>
            <person name="Chanderbali A."/>
        </authorList>
    </citation>
    <scope>NUCLEOTIDE SEQUENCE [LARGE SCALE GENOMIC DNA]</scope>
    <source>
        <strain evidence="1">LSX21</strain>
        <tissue evidence="1">Leaf</tissue>
    </source>
</reference>
<dbReference type="Gene3D" id="3.80.10.10">
    <property type="entry name" value="Ribonuclease Inhibitor"/>
    <property type="match status" value="1"/>
</dbReference>
<dbReference type="AlphaFoldDB" id="A0AAN8W8L7"/>
<proteinExistence type="predicted"/>
<dbReference type="InterPro" id="IPR032675">
    <property type="entry name" value="LRR_dom_sf"/>
</dbReference>
<evidence type="ECO:0000313" key="1">
    <source>
        <dbReference type="EMBL" id="KAK6945169.1"/>
    </source>
</evidence>
<accession>A0AAN8W8L7</accession>
<dbReference type="PANTHER" id="PTHR45631">
    <property type="entry name" value="OS07G0107800 PROTEIN-RELATED"/>
    <property type="match status" value="1"/>
</dbReference>
<dbReference type="EMBL" id="JBAMMX010000003">
    <property type="protein sequence ID" value="KAK6945169.1"/>
    <property type="molecule type" value="Genomic_DNA"/>
</dbReference>
<dbReference type="SUPFAM" id="SSF52058">
    <property type="entry name" value="L domain-like"/>
    <property type="match status" value="1"/>
</dbReference>
<organism evidence="1 2">
    <name type="scientific">Dillenia turbinata</name>
    <dbReference type="NCBI Taxonomy" id="194707"/>
    <lineage>
        <taxon>Eukaryota</taxon>
        <taxon>Viridiplantae</taxon>
        <taxon>Streptophyta</taxon>
        <taxon>Embryophyta</taxon>
        <taxon>Tracheophyta</taxon>
        <taxon>Spermatophyta</taxon>
        <taxon>Magnoliopsida</taxon>
        <taxon>eudicotyledons</taxon>
        <taxon>Gunneridae</taxon>
        <taxon>Pentapetalae</taxon>
        <taxon>Dilleniales</taxon>
        <taxon>Dilleniaceae</taxon>
        <taxon>Dillenia</taxon>
    </lineage>
</organism>
<sequence>MTIDDPPGVAIIQAVEPPTPADAITLSFPLSKGKSLDHVIVDFTEVDELNINETRQFDSNVNKESTLPPIISAIEVYKASDSLVTTGTSQDDLDGLGVFTNSFEQLKGWSGEPCLPSATVWHWLTCSSDEPPRVTALFVFSTTDIDLGNNSLDSQIPDLPRNLPNLKLLKLNNNNFSGQIPQSIKNDKRLSYM</sequence>